<accession>A0A5M8PIL1</accession>
<dbReference type="InterPro" id="IPR008733">
    <property type="entry name" value="PEX11"/>
</dbReference>
<dbReference type="PANTHER" id="PTHR12652:SF25">
    <property type="entry name" value="MICROBODY (PEROXISOME) PROLIFERATION PROTEIN PEROXIN 11C (EUROFUNG)"/>
    <property type="match status" value="1"/>
</dbReference>
<keyword evidence="3" id="KW-0576">Peroxisome</keyword>
<comment type="subcellular location">
    <subcellularLocation>
        <location evidence="4">Peroxisome membrane</location>
    </subcellularLocation>
</comment>
<feature type="region of interest" description="Disordered" evidence="5">
    <location>
        <begin position="1"/>
        <end position="53"/>
    </location>
</feature>
<evidence type="ECO:0008006" key="8">
    <source>
        <dbReference type="Google" id="ProtNLM"/>
    </source>
</evidence>
<feature type="compositionally biased region" description="Low complexity" evidence="5">
    <location>
        <begin position="39"/>
        <end position="53"/>
    </location>
</feature>
<dbReference type="PANTHER" id="PTHR12652">
    <property type="entry name" value="PEROXISOMAL BIOGENESIS FACTOR 11"/>
    <property type="match status" value="1"/>
</dbReference>
<evidence type="ECO:0000313" key="6">
    <source>
        <dbReference type="EMBL" id="KAA6409243.1"/>
    </source>
</evidence>
<feature type="compositionally biased region" description="Pro residues" evidence="5">
    <location>
        <begin position="10"/>
        <end position="33"/>
    </location>
</feature>
<evidence type="ECO:0000256" key="2">
    <source>
        <dbReference type="ARBA" id="ARBA00023136"/>
    </source>
</evidence>
<reference evidence="6 7" key="1">
    <citation type="submission" date="2019-09" db="EMBL/GenBank/DDBJ databases">
        <title>The hologenome of the rock-dwelling lichen Lasallia pustulata.</title>
        <authorList>
            <person name="Greshake Tzovaras B."/>
            <person name="Segers F."/>
            <person name="Bicker A."/>
            <person name="Dal Grande F."/>
            <person name="Otte J."/>
            <person name="Hankeln T."/>
            <person name="Schmitt I."/>
            <person name="Ebersberger I."/>
        </authorList>
    </citation>
    <scope>NUCLEOTIDE SEQUENCE [LARGE SCALE GENOMIC DNA]</scope>
    <source>
        <strain evidence="6">A1-1</strain>
    </source>
</reference>
<organism evidence="6 7">
    <name type="scientific">Lasallia pustulata</name>
    <dbReference type="NCBI Taxonomy" id="136370"/>
    <lineage>
        <taxon>Eukaryota</taxon>
        <taxon>Fungi</taxon>
        <taxon>Dikarya</taxon>
        <taxon>Ascomycota</taxon>
        <taxon>Pezizomycotina</taxon>
        <taxon>Lecanoromycetes</taxon>
        <taxon>OSLEUM clade</taxon>
        <taxon>Umbilicariomycetidae</taxon>
        <taxon>Umbilicariales</taxon>
        <taxon>Umbilicariaceae</taxon>
        <taxon>Lasallia</taxon>
    </lineage>
</organism>
<dbReference type="Proteomes" id="UP000324767">
    <property type="component" value="Unassembled WGS sequence"/>
</dbReference>
<sequence length="265" mass="29501">MATPSEKTPSLPPRPSSPLPFPPSTPSKPPSSPPHFLQSACSPSTSNPSSISTLLATASPPLLHLNRILSTPTGLDTTLLTLTYTLHLLHSRLSLLPTLSNPAPIAKHPSPPSKAPLALRPHLAHTVRGMSKLADLIDDFRIFLRLWGLLGILAWAKSVSETPPRDTLLHTIAWAQIVVNTLYQLLENGAYLASHQVLPWSEQKVNRWYLWSSRFWMGHVGLEFVRLAREWALRKQVAEARGGKAEELGAKLERVREEGRWWREC</sequence>
<dbReference type="Pfam" id="PF05648">
    <property type="entry name" value="PEX11"/>
    <property type="match status" value="1"/>
</dbReference>
<evidence type="ECO:0000256" key="4">
    <source>
        <dbReference type="ARBA" id="ARBA00046271"/>
    </source>
</evidence>
<dbReference type="GO" id="GO:0016559">
    <property type="term" value="P:peroxisome fission"/>
    <property type="evidence" value="ECO:0007669"/>
    <property type="project" value="InterPro"/>
</dbReference>
<proteinExistence type="predicted"/>
<dbReference type="OrthoDB" id="10005898at2759"/>
<evidence type="ECO:0000256" key="1">
    <source>
        <dbReference type="ARBA" id="ARBA00022593"/>
    </source>
</evidence>
<evidence type="ECO:0000313" key="7">
    <source>
        <dbReference type="Proteomes" id="UP000324767"/>
    </source>
</evidence>
<dbReference type="GO" id="GO:0005778">
    <property type="term" value="C:peroxisomal membrane"/>
    <property type="evidence" value="ECO:0007669"/>
    <property type="project" value="UniProtKB-SubCell"/>
</dbReference>
<dbReference type="AlphaFoldDB" id="A0A5M8PIL1"/>
<name>A0A5M8PIL1_9LECA</name>
<evidence type="ECO:0000256" key="5">
    <source>
        <dbReference type="SAM" id="MobiDB-lite"/>
    </source>
</evidence>
<dbReference type="EMBL" id="VXIT01000011">
    <property type="protein sequence ID" value="KAA6409243.1"/>
    <property type="molecule type" value="Genomic_DNA"/>
</dbReference>
<comment type="caution">
    <text evidence="6">The sequence shown here is derived from an EMBL/GenBank/DDBJ whole genome shotgun (WGS) entry which is preliminary data.</text>
</comment>
<keyword evidence="2" id="KW-0472">Membrane</keyword>
<evidence type="ECO:0000256" key="3">
    <source>
        <dbReference type="ARBA" id="ARBA00023140"/>
    </source>
</evidence>
<keyword evidence="1" id="KW-0962">Peroxisome biogenesis</keyword>
<protein>
    <recommendedName>
        <fullName evidence="8">Peroxisomal biogenesis factor 11</fullName>
    </recommendedName>
</protein>
<gene>
    <name evidence="6" type="ORF">FRX48_06796</name>
</gene>